<proteinExistence type="predicted"/>
<evidence type="ECO:0000313" key="2">
    <source>
        <dbReference type="WBParaSite" id="PS1159_v2.g21764.t1"/>
    </source>
</evidence>
<dbReference type="Proteomes" id="UP000887580">
    <property type="component" value="Unplaced"/>
</dbReference>
<dbReference type="WBParaSite" id="PS1159_v2.g21764.t1">
    <property type="protein sequence ID" value="PS1159_v2.g21764.t1"/>
    <property type="gene ID" value="PS1159_v2.g21764"/>
</dbReference>
<organism evidence="1 2">
    <name type="scientific">Panagrolaimus sp. PS1159</name>
    <dbReference type="NCBI Taxonomy" id="55785"/>
    <lineage>
        <taxon>Eukaryota</taxon>
        <taxon>Metazoa</taxon>
        <taxon>Ecdysozoa</taxon>
        <taxon>Nematoda</taxon>
        <taxon>Chromadorea</taxon>
        <taxon>Rhabditida</taxon>
        <taxon>Tylenchina</taxon>
        <taxon>Panagrolaimomorpha</taxon>
        <taxon>Panagrolaimoidea</taxon>
        <taxon>Panagrolaimidae</taxon>
        <taxon>Panagrolaimus</taxon>
    </lineage>
</organism>
<accession>A0AC35FX54</accession>
<evidence type="ECO:0000313" key="1">
    <source>
        <dbReference type="Proteomes" id="UP000887580"/>
    </source>
</evidence>
<name>A0AC35FX54_9BILA</name>
<protein>
    <submittedName>
        <fullName evidence="2">BTB domain-containing protein</fullName>
    </submittedName>
</protein>
<sequence length="117" mass="13958">MRSSTLIQQLQQSLDSAEDYDITFIVDGEEIHAHKYILKLRSLFMKEKLSRFPIENRERKIIIRNGKAQDFKSFLSFLYTDDCDLSDLNVEMLLFYGYEWRVLSLVEKMSNIHRKSD</sequence>
<reference evidence="2" key="1">
    <citation type="submission" date="2022-11" db="UniProtKB">
        <authorList>
            <consortium name="WormBaseParasite"/>
        </authorList>
    </citation>
    <scope>IDENTIFICATION</scope>
</reference>